<protein>
    <submittedName>
        <fullName evidence="1">Uncharacterized protein</fullName>
    </submittedName>
</protein>
<reference evidence="1" key="1">
    <citation type="submission" date="2020-12" db="EMBL/GenBank/DDBJ databases">
        <authorList>
            <person name="Iha C."/>
        </authorList>
    </citation>
    <scope>NUCLEOTIDE SEQUENCE</scope>
</reference>
<dbReference type="PANTHER" id="PTHR35020">
    <property type="entry name" value="N-ACETYLGLUCOSAMINE-INDUCED PROTEIN 1"/>
    <property type="match status" value="1"/>
</dbReference>
<name>A0A8S1J146_9CHLO</name>
<dbReference type="OrthoDB" id="498286at2759"/>
<proteinExistence type="predicted"/>
<accession>A0A8S1J146</accession>
<organism evidence="1 2">
    <name type="scientific">Ostreobium quekettii</name>
    <dbReference type="NCBI Taxonomy" id="121088"/>
    <lineage>
        <taxon>Eukaryota</taxon>
        <taxon>Viridiplantae</taxon>
        <taxon>Chlorophyta</taxon>
        <taxon>core chlorophytes</taxon>
        <taxon>Ulvophyceae</taxon>
        <taxon>TCBD clade</taxon>
        <taxon>Bryopsidales</taxon>
        <taxon>Ostreobineae</taxon>
        <taxon>Ostreobiaceae</taxon>
        <taxon>Ostreobium</taxon>
    </lineage>
</organism>
<dbReference type="EMBL" id="CAJHUC010001100">
    <property type="protein sequence ID" value="CAD7699728.1"/>
    <property type="molecule type" value="Genomic_DNA"/>
</dbReference>
<sequence>MEPEPGRADFSLEGRLCWDDVAARIRENTYESLRRLGRSAERAKMYKAGKQELLEEFVSIVDAIKINKLGFSYTFTDGGKKIAADAQPSDSQVIAFAENDFPYSLEDGIEHHVLWSTDSMSDQQILEAIAQHRDGWEAIWFRNPDGLSSVPGVWHVHVISRRLSKPL</sequence>
<evidence type="ECO:0000313" key="1">
    <source>
        <dbReference type="EMBL" id="CAD7699728.1"/>
    </source>
</evidence>
<dbReference type="GO" id="GO:0006044">
    <property type="term" value="P:N-acetylglucosamine metabolic process"/>
    <property type="evidence" value="ECO:0007669"/>
    <property type="project" value="TreeGrafter"/>
</dbReference>
<dbReference type="InterPro" id="IPR022036">
    <property type="entry name" value="DUF3605"/>
</dbReference>
<comment type="caution">
    <text evidence="1">The sequence shown here is derived from an EMBL/GenBank/DDBJ whole genome shotgun (WGS) entry which is preliminary data.</text>
</comment>
<dbReference type="GO" id="GO:0005737">
    <property type="term" value="C:cytoplasm"/>
    <property type="evidence" value="ECO:0007669"/>
    <property type="project" value="TreeGrafter"/>
</dbReference>
<dbReference type="AlphaFoldDB" id="A0A8S1J146"/>
<evidence type="ECO:0000313" key="2">
    <source>
        <dbReference type="Proteomes" id="UP000708148"/>
    </source>
</evidence>
<keyword evidence="2" id="KW-1185">Reference proteome</keyword>
<gene>
    <name evidence="1" type="ORF">OSTQU699_LOCUS5087</name>
</gene>
<dbReference type="Pfam" id="PF12239">
    <property type="entry name" value="DUF3605"/>
    <property type="match status" value="1"/>
</dbReference>
<dbReference type="Proteomes" id="UP000708148">
    <property type="component" value="Unassembled WGS sequence"/>
</dbReference>
<dbReference type="PANTHER" id="PTHR35020:SF2">
    <property type="entry name" value="N-ACETYLGLUCOSAMINE-INDUCED PROTEIN 1"/>
    <property type="match status" value="1"/>
</dbReference>